<dbReference type="RefSeq" id="WP_344599966.1">
    <property type="nucleotide sequence ID" value="NZ_BAAATK010000004.1"/>
</dbReference>
<dbReference type="SUPFAM" id="SSF49899">
    <property type="entry name" value="Concanavalin A-like lectins/glucanases"/>
    <property type="match status" value="1"/>
</dbReference>
<dbReference type="InterPro" id="IPR050546">
    <property type="entry name" value="Glycosyl_Hydrlase_16"/>
</dbReference>
<evidence type="ECO:0000256" key="2">
    <source>
        <dbReference type="SAM" id="SignalP"/>
    </source>
</evidence>
<sequence length="418" mass="43890">MPKHARPKPRAVRLGVLVATAAVTTTALSLASAATDDDSASEVTQLGLEPAYLAEGRSATARLEVAAGKGRCVTASRLTVAVRDGSGRNLDFPGAASDVRICPSGYTFTSGARSFAAGTYTMFGSWRDTGGTWHPLPSTTLTVAAGGAPRPAPAPTAEPTATRGPAPTATTSSGPTPTAPSEPAPTSTQEGADGPSWDPSGGWRTVFADEFEGTALDTAKWTAGWFGSGVTGPVNSAESACYDARNVSVSDGALHLRLTGEPSSCQGRSQPYTGAHVNTMDTFSFSYGAVEYRAKVPVKDGEVANWPALWDNGRDWPEDGETDTMEGLSGSVCSYWHSSGTDRGHCPKDGLTGWHTFGHQWEPGRITWFYDGRPVHTQTSGVVGSPHYLIMQNTQGSYGGPTLAPADLQIDYVRVWSR</sequence>
<evidence type="ECO:0000313" key="4">
    <source>
        <dbReference type="EMBL" id="GAA2424197.1"/>
    </source>
</evidence>
<feature type="chain" id="PRO_5047316927" description="GH16 domain-containing protein" evidence="2">
    <location>
        <begin position="22"/>
        <end position="418"/>
    </location>
</feature>
<evidence type="ECO:0000256" key="1">
    <source>
        <dbReference type="SAM" id="MobiDB-lite"/>
    </source>
</evidence>
<keyword evidence="2" id="KW-0732">Signal</keyword>
<feature type="region of interest" description="Disordered" evidence="1">
    <location>
        <begin position="135"/>
        <end position="204"/>
    </location>
</feature>
<reference evidence="4 5" key="1">
    <citation type="journal article" date="2019" name="Int. J. Syst. Evol. Microbiol.">
        <title>The Global Catalogue of Microorganisms (GCM) 10K type strain sequencing project: providing services to taxonomists for standard genome sequencing and annotation.</title>
        <authorList>
            <consortium name="The Broad Institute Genomics Platform"/>
            <consortium name="The Broad Institute Genome Sequencing Center for Infectious Disease"/>
            <person name="Wu L."/>
            <person name="Ma J."/>
        </authorList>
    </citation>
    <scope>NUCLEOTIDE SEQUENCE [LARGE SCALE GENOMIC DNA]</scope>
    <source>
        <strain evidence="4 5">JCM 6922</strain>
    </source>
</reference>
<comment type="caution">
    <text evidence="4">The sequence shown here is derived from an EMBL/GenBank/DDBJ whole genome shotgun (WGS) entry which is preliminary data.</text>
</comment>
<feature type="domain" description="GH16" evidence="3">
    <location>
        <begin position="187"/>
        <end position="418"/>
    </location>
</feature>
<dbReference type="PANTHER" id="PTHR10963">
    <property type="entry name" value="GLYCOSYL HYDROLASE-RELATED"/>
    <property type="match status" value="1"/>
</dbReference>
<dbReference type="PROSITE" id="PS51762">
    <property type="entry name" value="GH16_2"/>
    <property type="match status" value="1"/>
</dbReference>
<dbReference type="Pfam" id="PF00722">
    <property type="entry name" value="Glyco_hydro_16"/>
    <property type="match status" value="1"/>
</dbReference>
<gene>
    <name evidence="4" type="ORF">GCM10010421_08230</name>
</gene>
<keyword evidence="5" id="KW-1185">Reference proteome</keyword>
<dbReference type="InterPro" id="IPR000757">
    <property type="entry name" value="Beta-glucanase-like"/>
</dbReference>
<dbReference type="PANTHER" id="PTHR10963:SF60">
    <property type="entry name" value="GRAM-NEGATIVE BACTERIA-BINDING PROTEIN 1-RELATED"/>
    <property type="match status" value="1"/>
</dbReference>
<proteinExistence type="predicted"/>
<feature type="compositionally biased region" description="Low complexity" evidence="1">
    <location>
        <begin position="157"/>
        <end position="176"/>
    </location>
</feature>
<accession>A0ABN3J7W5</accession>
<protein>
    <recommendedName>
        <fullName evidence="3">GH16 domain-containing protein</fullName>
    </recommendedName>
</protein>
<dbReference type="Proteomes" id="UP001500460">
    <property type="component" value="Unassembled WGS sequence"/>
</dbReference>
<dbReference type="CDD" id="cd08023">
    <property type="entry name" value="GH16_laminarinase_like"/>
    <property type="match status" value="1"/>
</dbReference>
<evidence type="ECO:0000259" key="3">
    <source>
        <dbReference type="PROSITE" id="PS51762"/>
    </source>
</evidence>
<dbReference type="InterPro" id="IPR013320">
    <property type="entry name" value="ConA-like_dom_sf"/>
</dbReference>
<evidence type="ECO:0000313" key="5">
    <source>
        <dbReference type="Proteomes" id="UP001500460"/>
    </source>
</evidence>
<feature type="signal peptide" evidence="2">
    <location>
        <begin position="1"/>
        <end position="21"/>
    </location>
</feature>
<name>A0ABN3J7W5_9ACTN</name>
<dbReference type="Gene3D" id="2.60.120.200">
    <property type="match status" value="1"/>
</dbReference>
<dbReference type="EMBL" id="BAAATK010000004">
    <property type="protein sequence ID" value="GAA2424197.1"/>
    <property type="molecule type" value="Genomic_DNA"/>
</dbReference>
<organism evidence="4 5">
    <name type="scientific">Streptomyces glaucus</name>
    <dbReference type="NCBI Taxonomy" id="284029"/>
    <lineage>
        <taxon>Bacteria</taxon>
        <taxon>Bacillati</taxon>
        <taxon>Actinomycetota</taxon>
        <taxon>Actinomycetes</taxon>
        <taxon>Kitasatosporales</taxon>
        <taxon>Streptomycetaceae</taxon>
        <taxon>Streptomyces</taxon>
    </lineage>
</organism>